<reference evidence="14 15" key="1">
    <citation type="journal article" date="2008" name="Proc. Natl. Acad. Sci. U.S.A.">
        <title>Niche adaptation and genome expansion in the chlorophyll d-producing cyanobacterium Acaryochloris marina.</title>
        <authorList>
            <person name="Swingley W.D."/>
            <person name="Chen M."/>
            <person name="Cheung P.C."/>
            <person name="Conrad A.L."/>
            <person name="Dejesa L.C."/>
            <person name="Hao J."/>
            <person name="Honchak B.M."/>
            <person name="Karbach L.E."/>
            <person name="Kurdoglu A."/>
            <person name="Lahiri S."/>
            <person name="Mastrian S.D."/>
            <person name="Miyashita H."/>
            <person name="Page L."/>
            <person name="Ramakrishna P."/>
            <person name="Satoh S."/>
            <person name="Sattley W.M."/>
            <person name="Shimada Y."/>
            <person name="Taylor H.L."/>
            <person name="Tomo T."/>
            <person name="Tsuchiya T."/>
            <person name="Wang Z.T."/>
            <person name="Raymond J."/>
            <person name="Mimuro M."/>
            <person name="Blankenship R.E."/>
            <person name="Touchman J.W."/>
        </authorList>
    </citation>
    <scope>NUCLEOTIDE SEQUENCE [LARGE SCALE GENOMIC DNA]</scope>
    <source>
        <strain evidence="15">MBIC 11017</strain>
    </source>
</reference>
<feature type="domain" description="Response regulatory" evidence="11">
    <location>
        <begin position="929"/>
        <end position="1046"/>
    </location>
</feature>
<dbReference type="SUPFAM" id="SSF52172">
    <property type="entry name" value="CheY-like"/>
    <property type="match status" value="1"/>
</dbReference>
<dbReference type="InterPro" id="IPR003594">
    <property type="entry name" value="HATPase_dom"/>
</dbReference>
<dbReference type="PROSITE" id="PS50109">
    <property type="entry name" value="HIS_KIN"/>
    <property type="match status" value="1"/>
</dbReference>
<keyword evidence="15" id="KW-1185">Reference proteome</keyword>
<dbReference type="OrthoDB" id="291966at2"/>
<evidence type="ECO:0000256" key="3">
    <source>
        <dbReference type="ARBA" id="ARBA00022553"/>
    </source>
</evidence>
<dbReference type="SMART" id="SM00448">
    <property type="entry name" value="REC"/>
    <property type="match status" value="1"/>
</dbReference>
<keyword evidence="5 14" id="KW-0418">Kinase</keyword>
<dbReference type="Pfam" id="PF00072">
    <property type="entry name" value="Response_reg"/>
    <property type="match status" value="1"/>
</dbReference>
<dbReference type="InterPro" id="IPR004358">
    <property type="entry name" value="Sig_transdc_His_kin-like_C"/>
</dbReference>
<accession>B0CAG9</accession>
<gene>
    <name evidence="14" type="ordered locus">AM1_4054</name>
</gene>
<dbReference type="Gene3D" id="3.30.565.10">
    <property type="entry name" value="Histidine kinase-like ATPase, C-terminal domain"/>
    <property type="match status" value="1"/>
</dbReference>
<dbReference type="PRINTS" id="PR00344">
    <property type="entry name" value="BCTRLSENSOR"/>
</dbReference>
<evidence type="ECO:0000256" key="1">
    <source>
        <dbReference type="ARBA" id="ARBA00000085"/>
    </source>
</evidence>
<feature type="compositionally biased region" description="Basic residues" evidence="9">
    <location>
        <begin position="397"/>
        <end position="407"/>
    </location>
</feature>
<dbReference type="InterPro" id="IPR002545">
    <property type="entry name" value="CheW-lke_dom"/>
</dbReference>
<evidence type="ECO:0000256" key="6">
    <source>
        <dbReference type="ARBA" id="ARBA00023012"/>
    </source>
</evidence>
<evidence type="ECO:0000259" key="11">
    <source>
        <dbReference type="PROSITE" id="PS50110"/>
    </source>
</evidence>
<dbReference type="PROSITE" id="PS50894">
    <property type="entry name" value="HPT"/>
    <property type="match status" value="1"/>
</dbReference>
<dbReference type="InterPro" id="IPR036890">
    <property type="entry name" value="HATPase_C_sf"/>
</dbReference>
<dbReference type="eggNOG" id="COG0643">
    <property type="taxonomic scope" value="Bacteria"/>
</dbReference>
<dbReference type="PANTHER" id="PTHR43395">
    <property type="entry name" value="SENSOR HISTIDINE KINASE CHEA"/>
    <property type="match status" value="1"/>
</dbReference>
<keyword evidence="4" id="KW-0808">Transferase</keyword>
<dbReference type="eggNOG" id="COG0784">
    <property type="taxonomic scope" value="Bacteria"/>
</dbReference>
<evidence type="ECO:0000259" key="10">
    <source>
        <dbReference type="PROSITE" id="PS50109"/>
    </source>
</evidence>
<evidence type="ECO:0000256" key="4">
    <source>
        <dbReference type="ARBA" id="ARBA00022679"/>
    </source>
</evidence>
<feature type="domain" description="HPt" evidence="13">
    <location>
        <begin position="1"/>
        <end position="108"/>
    </location>
</feature>
<dbReference type="Proteomes" id="UP000000268">
    <property type="component" value="Chromosome"/>
</dbReference>
<feature type="region of interest" description="Disordered" evidence="9">
    <location>
        <begin position="382"/>
        <end position="408"/>
    </location>
</feature>
<sequence>MQPEQQRIMVYFIEEAKEHLNTIEHGLLNLQTVVADPESLNEVFRAAHSVKGGAAMLGIHSMQHISHRLEDYFKVLKEHDLPVDQKLESLLFKSFDALHILTEELEQSFGLSDELSAKTLSEIDPVFAEIDSHLTEIAGPGVDISALLSDAPAPKPQTTTAEPEVLDAQCLEIFQTDILQYLREILGLFKQPDTPENRQTLAKICQDLGQVGQEFKLKGWSELLEVAGVVVTHPSNSFATLAGVIVPNIKEARDLVLAQRAADVKPMPALLDLMPALDFGDLGITDSAETETEDWLDIFADDDTSASTDADKGGSFLDDLFNEPALNFDTSTNADVPEPVAAADTNFANLDTLLAETSTQEATTPTVAQSEDDFDDLEKLLEEPSRPAKAKPQAKAPQKRTGTKPLRRGSAIAQTMKVPVKQLDNLGNLIGELVVSRNSLEDSQNRLRQFLDNLLLQVQQLNDLGRNMEDLYERSLLENSLLSSRQQQAVASGNGGNGNSGHSTGQQFDALEMDSFTGFHTLSQEMIERIVRVREAASDIEFIVGGTEQVTRMFRQITTQVQEGLTQSRMVPFSQVAERLPRAVRDISMKCGKKARLELEGRDTLIDKSILERLYDPLTHLVNNALFHGIEAPDVRQSLGKAEEGVIKLRAFYQGNQAVISIMDDGAGIDVERVKAKAVQKNLLTQDEADNLSRQEAYALLFKSGFSTQDQANDLAGRGVGMDVVRNSIHEIRGVINTDSGIGKGTTFTIRLPLTLSITKALCCIDNSTQMAFPIDGVQDVIDLPKEQLQQDADGQVLVTWQDKQLPCKPLGELLAYNRRFKRSSSYNASNTKDDGMASVVILRSADDLVAIEVEQVLAEQEIVIKQLAGPVPKPMGIAGVTVLGDGGIMAIADVMELVDLCLDRLEVNSNLWKSILENTEVEEDTDPMVLIVDDSITVRELLSMTFNKVGYRVEQARDGQEAWEKLRSGLPCDLVFCDVEMPRMDGLELLSRLQQDDDLQDLPVAMLTSRGAARHKQMATELGAKGYFTKPYLEEVLLEAAQRMLNGEVLVK</sequence>
<evidence type="ECO:0000313" key="15">
    <source>
        <dbReference type="Proteomes" id="UP000000268"/>
    </source>
</evidence>
<dbReference type="SUPFAM" id="SSF50341">
    <property type="entry name" value="CheW-like"/>
    <property type="match status" value="1"/>
</dbReference>
<dbReference type="InterPro" id="IPR004105">
    <property type="entry name" value="CheA-like_dim"/>
</dbReference>
<dbReference type="InterPro" id="IPR036097">
    <property type="entry name" value="HisK_dim/P_sf"/>
</dbReference>
<evidence type="ECO:0000259" key="13">
    <source>
        <dbReference type="PROSITE" id="PS50894"/>
    </source>
</evidence>
<dbReference type="InterPro" id="IPR011006">
    <property type="entry name" value="CheY-like_superfamily"/>
</dbReference>
<feature type="modified residue" description="Phosphohistidine" evidence="7">
    <location>
        <position position="48"/>
    </location>
</feature>
<dbReference type="PROSITE" id="PS50110">
    <property type="entry name" value="RESPONSE_REGULATORY"/>
    <property type="match status" value="1"/>
</dbReference>
<evidence type="ECO:0000313" key="14">
    <source>
        <dbReference type="EMBL" id="ABW29035.1"/>
    </source>
</evidence>
<dbReference type="SMART" id="SM00073">
    <property type="entry name" value="HPT"/>
    <property type="match status" value="1"/>
</dbReference>
<dbReference type="AlphaFoldDB" id="B0CAG9"/>
<evidence type="ECO:0000259" key="12">
    <source>
        <dbReference type="PROSITE" id="PS50851"/>
    </source>
</evidence>
<dbReference type="InterPro" id="IPR036641">
    <property type="entry name" value="HPT_dom_sf"/>
</dbReference>
<dbReference type="SUPFAM" id="SSF47226">
    <property type="entry name" value="Histidine-containing phosphotransfer domain, HPT domain"/>
    <property type="match status" value="1"/>
</dbReference>
<dbReference type="GO" id="GO:0006935">
    <property type="term" value="P:chemotaxis"/>
    <property type="evidence" value="ECO:0007669"/>
    <property type="project" value="InterPro"/>
</dbReference>
<dbReference type="EMBL" id="CP000828">
    <property type="protein sequence ID" value="ABW29035.1"/>
    <property type="molecule type" value="Genomic_DNA"/>
</dbReference>
<evidence type="ECO:0000256" key="2">
    <source>
        <dbReference type="ARBA" id="ARBA00012438"/>
    </source>
</evidence>
<dbReference type="InterPro" id="IPR005467">
    <property type="entry name" value="His_kinase_dom"/>
</dbReference>
<dbReference type="SMART" id="SM01231">
    <property type="entry name" value="H-kinase_dim"/>
    <property type="match status" value="1"/>
</dbReference>
<comment type="catalytic activity">
    <reaction evidence="1">
        <text>ATP + protein L-histidine = ADP + protein N-phospho-L-histidine.</text>
        <dbReference type="EC" id="2.7.13.3"/>
    </reaction>
</comment>
<dbReference type="KEGG" id="amr:AM1_4054"/>
<dbReference type="Gene3D" id="1.20.120.160">
    <property type="entry name" value="HPT domain"/>
    <property type="match status" value="1"/>
</dbReference>
<dbReference type="RefSeq" id="WP_012164388.1">
    <property type="nucleotide sequence ID" value="NC_009925.1"/>
</dbReference>
<dbReference type="Gene3D" id="1.10.287.560">
    <property type="entry name" value="Histidine kinase CheA-like, homodimeric domain"/>
    <property type="match status" value="1"/>
</dbReference>
<dbReference type="eggNOG" id="COG2198">
    <property type="taxonomic scope" value="Bacteria"/>
</dbReference>
<dbReference type="GO" id="GO:0005737">
    <property type="term" value="C:cytoplasm"/>
    <property type="evidence" value="ECO:0007669"/>
    <property type="project" value="InterPro"/>
</dbReference>
<keyword evidence="3 8" id="KW-0597">Phosphoprotein</keyword>
<dbReference type="SMART" id="SM00387">
    <property type="entry name" value="HATPase_c"/>
    <property type="match status" value="1"/>
</dbReference>
<keyword evidence="6" id="KW-0902">Two-component regulatory system</keyword>
<dbReference type="GO" id="GO:0000155">
    <property type="term" value="F:phosphorelay sensor kinase activity"/>
    <property type="evidence" value="ECO:0007669"/>
    <property type="project" value="InterPro"/>
</dbReference>
<dbReference type="InterPro" id="IPR001789">
    <property type="entry name" value="Sig_transdc_resp-reg_receiver"/>
</dbReference>
<name>B0CAG9_ACAM1</name>
<dbReference type="Pfam" id="PF01584">
    <property type="entry name" value="CheW"/>
    <property type="match status" value="1"/>
</dbReference>
<dbReference type="CDD" id="cd00088">
    <property type="entry name" value="HPT"/>
    <property type="match status" value="1"/>
</dbReference>
<dbReference type="InterPro" id="IPR008207">
    <property type="entry name" value="Sig_transdc_His_kin_Hpt_dom"/>
</dbReference>
<protein>
    <recommendedName>
        <fullName evidence="2">histidine kinase</fullName>
        <ecNumber evidence="2">2.7.13.3</ecNumber>
    </recommendedName>
</protein>
<dbReference type="PANTHER" id="PTHR43395:SF1">
    <property type="entry name" value="CHEMOTAXIS PROTEIN CHEA"/>
    <property type="match status" value="1"/>
</dbReference>
<organism evidence="14 15">
    <name type="scientific">Acaryochloris marina (strain MBIC 11017)</name>
    <dbReference type="NCBI Taxonomy" id="329726"/>
    <lineage>
        <taxon>Bacteria</taxon>
        <taxon>Bacillati</taxon>
        <taxon>Cyanobacteriota</taxon>
        <taxon>Cyanophyceae</taxon>
        <taxon>Acaryochloridales</taxon>
        <taxon>Acaryochloridaceae</taxon>
        <taxon>Acaryochloris</taxon>
    </lineage>
</organism>
<feature type="region of interest" description="Disordered" evidence="9">
    <location>
        <begin position="487"/>
        <end position="506"/>
    </location>
</feature>
<dbReference type="STRING" id="329726.AM1_4054"/>
<dbReference type="SUPFAM" id="SSF47384">
    <property type="entry name" value="Homodimeric domain of signal transducing histidine kinase"/>
    <property type="match status" value="1"/>
</dbReference>
<proteinExistence type="predicted"/>
<evidence type="ECO:0000256" key="5">
    <source>
        <dbReference type="ARBA" id="ARBA00022777"/>
    </source>
</evidence>
<dbReference type="Gene3D" id="2.30.30.40">
    <property type="entry name" value="SH3 Domains"/>
    <property type="match status" value="1"/>
</dbReference>
<dbReference type="HOGENOM" id="CLU_000650_2_1_3"/>
<dbReference type="EC" id="2.7.13.3" evidence="2"/>
<dbReference type="SMART" id="SM00260">
    <property type="entry name" value="CheW"/>
    <property type="match status" value="1"/>
</dbReference>
<dbReference type="CDD" id="cd16916">
    <property type="entry name" value="HATPase_CheA-like"/>
    <property type="match status" value="1"/>
</dbReference>
<dbReference type="Pfam" id="PF01627">
    <property type="entry name" value="Hpt"/>
    <property type="match status" value="1"/>
</dbReference>
<evidence type="ECO:0000256" key="9">
    <source>
        <dbReference type="SAM" id="MobiDB-lite"/>
    </source>
</evidence>
<feature type="domain" description="CheW-like" evidence="12">
    <location>
        <begin position="758"/>
        <end position="904"/>
    </location>
</feature>
<feature type="domain" description="Histidine kinase" evidence="10">
    <location>
        <begin position="547"/>
        <end position="756"/>
    </location>
</feature>
<dbReference type="Pfam" id="PF02518">
    <property type="entry name" value="HATPase_c"/>
    <property type="match status" value="1"/>
</dbReference>
<dbReference type="Pfam" id="PF02895">
    <property type="entry name" value="H-kinase_dim"/>
    <property type="match status" value="1"/>
</dbReference>
<dbReference type="InterPro" id="IPR051315">
    <property type="entry name" value="Bact_Chemotaxis_CheA"/>
</dbReference>
<feature type="modified residue" description="4-aspartylphosphate" evidence="8">
    <location>
        <position position="979"/>
    </location>
</feature>
<dbReference type="SUPFAM" id="SSF55874">
    <property type="entry name" value="ATPase domain of HSP90 chaperone/DNA topoisomerase II/histidine kinase"/>
    <property type="match status" value="1"/>
</dbReference>
<dbReference type="FunFam" id="3.30.565.10:FF:000016">
    <property type="entry name" value="Chemotaxis protein CheA, putative"/>
    <property type="match status" value="1"/>
</dbReference>
<dbReference type="InterPro" id="IPR036061">
    <property type="entry name" value="CheW-like_dom_sf"/>
</dbReference>
<dbReference type="PROSITE" id="PS50851">
    <property type="entry name" value="CHEW"/>
    <property type="match status" value="1"/>
</dbReference>
<dbReference type="InterPro" id="IPR037006">
    <property type="entry name" value="CheA-like_homodim_sf"/>
</dbReference>
<evidence type="ECO:0000256" key="7">
    <source>
        <dbReference type="PROSITE-ProRule" id="PRU00110"/>
    </source>
</evidence>
<dbReference type="Gene3D" id="3.40.50.2300">
    <property type="match status" value="1"/>
</dbReference>
<evidence type="ECO:0000256" key="8">
    <source>
        <dbReference type="PROSITE-ProRule" id="PRU00169"/>
    </source>
</evidence>